<evidence type="ECO:0000313" key="2">
    <source>
        <dbReference type="EMBL" id="GFD33328.1"/>
    </source>
</evidence>
<organism evidence="2">
    <name type="scientific">Tanacetum cinerariifolium</name>
    <name type="common">Dalmatian daisy</name>
    <name type="synonym">Chrysanthemum cinerariifolium</name>
    <dbReference type="NCBI Taxonomy" id="118510"/>
    <lineage>
        <taxon>Eukaryota</taxon>
        <taxon>Viridiplantae</taxon>
        <taxon>Streptophyta</taxon>
        <taxon>Embryophyta</taxon>
        <taxon>Tracheophyta</taxon>
        <taxon>Spermatophyta</taxon>
        <taxon>Magnoliopsida</taxon>
        <taxon>eudicotyledons</taxon>
        <taxon>Gunneridae</taxon>
        <taxon>Pentapetalae</taxon>
        <taxon>asterids</taxon>
        <taxon>campanulids</taxon>
        <taxon>Asterales</taxon>
        <taxon>Asteraceae</taxon>
        <taxon>Asteroideae</taxon>
        <taxon>Anthemideae</taxon>
        <taxon>Anthemidinae</taxon>
        <taxon>Tanacetum</taxon>
    </lineage>
</organism>
<comment type="caution">
    <text evidence="2">The sequence shown here is derived from an EMBL/GenBank/DDBJ whole genome shotgun (WGS) entry which is preliminary data.</text>
</comment>
<gene>
    <name evidence="2" type="ORF">Tci_905297</name>
</gene>
<evidence type="ECO:0000256" key="1">
    <source>
        <dbReference type="SAM" id="MobiDB-lite"/>
    </source>
</evidence>
<accession>A0A699VIS4</accession>
<dbReference type="AlphaFoldDB" id="A0A699VIS4"/>
<proteinExistence type="predicted"/>
<feature type="non-terminal residue" evidence="2">
    <location>
        <position position="1"/>
    </location>
</feature>
<sequence length="95" mass="10499">SSPGIAAAEDPESENASSPAEVARRDKRIQAQELEIKNLEALLETEADMKRVVEDKSAGLIKELEDMHARFLDLQVSNEHLSQQVVTLQEQVSGE</sequence>
<feature type="non-terminal residue" evidence="2">
    <location>
        <position position="95"/>
    </location>
</feature>
<reference evidence="2" key="1">
    <citation type="journal article" date="2019" name="Sci. Rep.">
        <title>Draft genome of Tanacetum cinerariifolium, the natural source of mosquito coil.</title>
        <authorList>
            <person name="Yamashiro T."/>
            <person name="Shiraishi A."/>
            <person name="Satake H."/>
            <person name="Nakayama K."/>
        </authorList>
    </citation>
    <scope>NUCLEOTIDE SEQUENCE</scope>
</reference>
<name>A0A699VIS4_TANCI</name>
<feature type="region of interest" description="Disordered" evidence="1">
    <location>
        <begin position="1"/>
        <end position="25"/>
    </location>
</feature>
<dbReference type="EMBL" id="BKCJ011434094">
    <property type="protein sequence ID" value="GFD33328.1"/>
    <property type="molecule type" value="Genomic_DNA"/>
</dbReference>
<protein>
    <submittedName>
        <fullName evidence="2">Uncharacterized protein</fullName>
    </submittedName>
</protein>